<feature type="domain" description="DUF6531" evidence="3">
    <location>
        <begin position="278"/>
        <end position="349"/>
    </location>
</feature>
<keyword evidence="1" id="KW-0677">Repeat</keyword>
<accession>A0A1H0ASE9</accession>
<evidence type="ECO:0000256" key="1">
    <source>
        <dbReference type="ARBA" id="ARBA00022737"/>
    </source>
</evidence>
<evidence type="ECO:0000313" key="6">
    <source>
        <dbReference type="EMBL" id="SDN36442.1"/>
    </source>
</evidence>
<dbReference type="Pfam" id="PF25023">
    <property type="entry name" value="TEN_YD-shell"/>
    <property type="match status" value="2"/>
</dbReference>
<feature type="domain" description="Teneurin-like YD-shell" evidence="5">
    <location>
        <begin position="1199"/>
        <end position="1293"/>
    </location>
</feature>
<dbReference type="EMBL" id="FNGY01000007">
    <property type="protein sequence ID" value="SDN36442.1"/>
    <property type="molecule type" value="Genomic_DNA"/>
</dbReference>
<dbReference type="Proteomes" id="UP000183200">
    <property type="component" value="Unassembled WGS sequence"/>
</dbReference>
<dbReference type="NCBIfam" id="TIGR01643">
    <property type="entry name" value="YD_repeat_2x"/>
    <property type="match status" value="3"/>
</dbReference>
<dbReference type="InterPro" id="IPR022385">
    <property type="entry name" value="Rhs_assc_core"/>
</dbReference>
<dbReference type="InterPro" id="IPR045351">
    <property type="entry name" value="DUF6531"/>
</dbReference>
<dbReference type="InterPro" id="IPR057580">
    <property type="entry name" value="Deam_C"/>
</dbReference>
<evidence type="ECO:0000256" key="2">
    <source>
        <dbReference type="SAM" id="MobiDB-lite"/>
    </source>
</evidence>
<keyword evidence="7" id="KW-1185">Reference proteome</keyword>
<feature type="domain" description="Teneurin-like YD-shell" evidence="5">
    <location>
        <begin position="566"/>
        <end position="720"/>
    </location>
</feature>
<evidence type="ECO:0000259" key="4">
    <source>
        <dbReference type="Pfam" id="PF24241"/>
    </source>
</evidence>
<dbReference type="OrthoDB" id="9765204at2"/>
<dbReference type="NCBIfam" id="TIGR03696">
    <property type="entry name" value="Rhs_assc_core"/>
    <property type="match status" value="1"/>
</dbReference>
<dbReference type="PANTHER" id="PTHR32305:SF15">
    <property type="entry name" value="PROTEIN RHSA-RELATED"/>
    <property type="match status" value="1"/>
</dbReference>
<dbReference type="InterPro" id="IPR006530">
    <property type="entry name" value="YD"/>
</dbReference>
<sequence>MAVASKGFGELFAEKKSALDNFQKDLASIIPAFPGMPSAKFFDLGIGIDAHPTMFPPSPLLPVPHIGMVFDIMGAIMAAIATALPEPPPPPEPEGDEPAPPQPVTLASVATAVANAMKPSVQVHGRWISNAGTSIQHLPGIILHALPAVSPMASSEMFMGSSTVLADSSPFSSQFHPALSCNLVGMPAPFRMTKPKAKVSLMLPTSLLSILTSGGKPVLVGGPPTIDLFQLMFKLGLKGLGKLVKRGGKAAKKLLKKVAKKNPKLAKILKKTKCRLFGEPVDAATGRVYANNMDFDLAGPIPLVWERTYYSNAEIEGSLGYNWHHSYHIGIYDMENGFFTLRMSDGRETALPVLNVGEIFYDGSEQFRWSNTRDGYCLQDSSGLYYYFSSPKNREGFRMVSRIADHLDHEIRFNYDARGHLSRIIDSGERTIHIESNQKGYITRVYTQHNGDELNLVSYGYDALGNMNETSDALGNTKHFLYNGHLLVQLTGPTGMSFYWEYEGSGDDARCIHTWGDGGILEYWTRYEPGKTTATDSLGHSTTYFYDEDHLIYQIVDGKGGITHQHYNDVEELEVVVDPEGNSTKMSYNDDGLLVKYTNGNGESTNYTYNSDGLLEQVRSPEGAEVVWEYDEKERLVSKTNIDGSVLTYNYGDQELTSIVDQEGNEYSFLYDLSHNLTQLRLPNDAVQRWKYDDLGRLVEEIDSKGYWRRYSYDAAGQLISMAEANGNVHSFSYDRMGNMIRAFDGKREVDFTYGTLGTLLSRRQEDRSVSFHYDTELQLKGITNEGDEAYRFALDPLGDVVGEWGFDGLQKRYERDGVGRVLKVLRPAERWTTYQYDSVGSVVKEDHSDGTATAYGYTKDGQLKEALNDQSHIFLKRDKAGRIVEEQQGQHQITRSYDEQGNCAHIGSSLGASIALQHDKMGYLTGLEALGSAEDKNAWSASWKRDKEGLEIQQVMSGGVSQFTERDIQGRIVRQRIGVGNAEQSRTRYEWDNLNKLKLIENEISGTQSLFKYDLFDNLISASYKTKGQSVEETIYRVPDKIGNLYKTPRKSDRHYGKGGRLLEDDKYHFHYDAEGNLIFKEFKQNVNIHAVNRIEQAKVYGLTLKGSQTGWVYKWSGNGMLEKVSSPAGNVVSFIYDALGRRIAKTCKGRTRRWIWDGNVPLHEWEYEGDFPPGSSVDDSGELREELEVVANPITWVYEEGSFVPSARLEGDQKYSILADHLGTPTRAYDEHGSLVWERELDCYGALRKETGIRGLVPQLYQGQYIDEETGLAYNRFRYYDPEAGSYISQDPTRLLGGIKLYSYVHDINGFIDPSGLEEIVGALFEMQGQVFQGTNPTNRNPRIDAQIPELKHTGFVNSNEFSMHAEIDAMTQAKKAGLSGGKGVLMVDGLDVCPNCRPAVLEYAKSMGITELEVHELSSGKVYRFVGDDINMVKNGGKSWKKAQVHH</sequence>
<dbReference type="RefSeq" id="WP_074610368.1">
    <property type="nucleotide sequence ID" value="NZ_FNGY01000007.1"/>
</dbReference>
<evidence type="ECO:0000259" key="3">
    <source>
        <dbReference type="Pfam" id="PF20148"/>
    </source>
</evidence>
<organism evidence="6 7">
    <name type="scientific">Pedobacter steynii</name>
    <dbReference type="NCBI Taxonomy" id="430522"/>
    <lineage>
        <taxon>Bacteria</taxon>
        <taxon>Pseudomonadati</taxon>
        <taxon>Bacteroidota</taxon>
        <taxon>Sphingobacteriia</taxon>
        <taxon>Sphingobacteriales</taxon>
        <taxon>Sphingobacteriaceae</taxon>
        <taxon>Pedobacter</taxon>
    </lineage>
</organism>
<reference evidence="7" key="1">
    <citation type="submission" date="2016-10" db="EMBL/GenBank/DDBJ databases">
        <authorList>
            <person name="Varghese N."/>
            <person name="Submissions S."/>
        </authorList>
    </citation>
    <scope>NUCLEOTIDE SEQUENCE [LARGE SCALE GENOMIC DNA]</scope>
    <source>
        <strain evidence="7">DSM 19110</strain>
    </source>
</reference>
<evidence type="ECO:0000313" key="7">
    <source>
        <dbReference type="Proteomes" id="UP000183200"/>
    </source>
</evidence>
<feature type="compositionally biased region" description="Pro residues" evidence="2">
    <location>
        <begin position="85"/>
        <end position="103"/>
    </location>
</feature>
<feature type="domain" description="Putative cytidine deaminase C-terminal" evidence="4">
    <location>
        <begin position="1354"/>
        <end position="1428"/>
    </location>
</feature>
<proteinExistence type="predicted"/>
<dbReference type="InterPro" id="IPR056823">
    <property type="entry name" value="TEN-like_YD-shell"/>
</dbReference>
<dbReference type="PRINTS" id="PR00394">
    <property type="entry name" value="RHSPROTEIN"/>
</dbReference>
<protein>
    <submittedName>
        <fullName evidence="6">RHS repeat-associated core domain-containing protein</fullName>
    </submittedName>
</protein>
<gene>
    <name evidence="6" type="ORF">SAMN05421820_107188</name>
</gene>
<dbReference type="Pfam" id="PF20148">
    <property type="entry name" value="DUF6531"/>
    <property type="match status" value="1"/>
</dbReference>
<evidence type="ECO:0000259" key="5">
    <source>
        <dbReference type="Pfam" id="PF25023"/>
    </source>
</evidence>
<dbReference type="Gene3D" id="2.180.10.10">
    <property type="entry name" value="RHS repeat-associated core"/>
    <property type="match status" value="3"/>
</dbReference>
<dbReference type="PANTHER" id="PTHR32305">
    <property type="match status" value="1"/>
</dbReference>
<feature type="region of interest" description="Disordered" evidence="2">
    <location>
        <begin position="83"/>
        <end position="103"/>
    </location>
</feature>
<name>A0A1H0ASE9_9SPHI</name>
<dbReference type="InterPro" id="IPR050708">
    <property type="entry name" value="T6SS_VgrG/RHS"/>
</dbReference>
<dbReference type="Pfam" id="PF24241">
    <property type="entry name" value="Deam_C"/>
    <property type="match status" value="1"/>
</dbReference>